<evidence type="ECO:0000313" key="2">
    <source>
        <dbReference type="EMBL" id="MBD2255243.1"/>
    </source>
</evidence>
<proteinExistence type="predicted"/>
<feature type="transmembrane region" description="Helical" evidence="1">
    <location>
        <begin position="65"/>
        <end position="84"/>
    </location>
</feature>
<keyword evidence="3" id="KW-1185">Reference proteome</keyword>
<accession>A0ABR8BMT9</accession>
<feature type="transmembrane region" description="Helical" evidence="1">
    <location>
        <begin position="40"/>
        <end position="58"/>
    </location>
</feature>
<comment type="caution">
    <text evidence="2">The sequence shown here is derived from an EMBL/GenBank/DDBJ whole genome shotgun (WGS) entry which is preliminary data.</text>
</comment>
<organism evidence="2 3">
    <name type="scientific">Nostoc parmelioides FACHB-3921</name>
    <dbReference type="NCBI Taxonomy" id="2692909"/>
    <lineage>
        <taxon>Bacteria</taxon>
        <taxon>Bacillati</taxon>
        <taxon>Cyanobacteriota</taxon>
        <taxon>Cyanophyceae</taxon>
        <taxon>Nostocales</taxon>
        <taxon>Nostocaceae</taxon>
        <taxon>Nostoc</taxon>
    </lineage>
</organism>
<dbReference type="EMBL" id="JACJQL010000084">
    <property type="protein sequence ID" value="MBD2255243.1"/>
    <property type="molecule type" value="Genomic_DNA"/>
</dbReference>
<dbReference type="Proteomes" id="UP000621307">
    <property type="component" value="Unassembled WGS sequence"/>
</dbReference>
<reference evidence="2 3" key="1">
    <citation type="journal article" date="2020" name="ISME J.">
        <title>Comparative genomics reveals insights into cyanobacterial evolution and habitat adaptation.</title>
        <authorList>
            <person name="Chen M.Y."/>
            <person name="Teng W.K."/>
            <person name="Zhao L."/>
            <person name="Hu C.X."/>
            <person name="Zhou Y.K."/>
            <person name="Han B.P."/>
            <person name="Song L.R."/>
            <person name="Shu W.S."/>
        </authorList>
    </citation>
    <scope>NUCLEOTIDE SEQUENCE [LARGE SCALE GENOMIC DNA]</scope>
    <source>
        <strain evidence="2 3">FACHB-3921</strain>
    </source>
</reference>
<evidence type="ECO:0000256" key="1">
    <source>
        <dbReference type="SAM" id="Phobius"/>
    </source>
</evidence>
<keyword evidence="1" id="KW-1133">Transmembrane helix</keyword>
<protein>
    <submittedName>
        <fullName evidence="2">Uncharacterized protein</fullName>
    </submittedName>
</protein>
<gene>
    <name evidence="2" type="ORF">H6G14_28925</name>
</gene>
<keyword evidence="1" id="KW-0472">Membrane</keyword>
<dbReference type="RefSeq" id="WP_190571988.1">
    <property type="nucleotide sequence ID" value="NZ_JACJQL010000084.1"/>
</dbReference>
<sequence>MSKTPSFESQSSPMGDFQLDLLKQEYFFLQTTIEDYNKQIWVIKALGITGTSAVLGFMLREKQNLSVSTIAFMGCAIPLFFWILESQWKHFQRGFYPRVAQIEAIFANTYGLCSPKIYGSWTYTFKRSPTPQHKGYLWDGLLNRSVCVSYLLEIAFLWSIAAISYCQKRY</sequence>
<evidence type="ECO:0000313" key="3">
    <source>
        <dbReference type="Proteomes" id="UP000621307"/>
    </source>
</evidence>
<name>A0ABR8BMT9_9NOSO</name>
<feature type="transmembrane region" description="Helical" evidence="1">
    <location>
        <begin position="148"/>
        <end position="166"/>
    </location>
</feature>
<keyword evidence="1" id="KW-0812">Transmembrane</keyword>